<dbReference type="RefSeq" id="WP_136930714.1">
    <property type="nucleotide sequence ID" value="NZ_SSMQ01000020.1"/>
</dbReference>
<proteinExistence type="predicted"/>
<protein>
    <submittedName>
        <fullName evidence="1">Uncharacterized protein</fullName>
    </submittedName>
</protein>
<comment type="caution">
    <text evidence="1">The sequence shown here is derived from an EMBL/GenBank/DDBJ whole genome shotgun (WGS) entry which is preliminary data.</text>
</comment>
<dbReference type="AlphaFoldDB" id="A0A4U1JAG2"/>
<keyword evidence="2" id="KW-1185">Reference proteome</keyword>
<dbReference type="OrthoDB" id="5516254at2"/>
<organism evidence="1 2">
    <name type="scientific">Polyangium fumosum</name>
    <dbReference type="NCBI Taxonomy" id="889272"/>
    <lineage>
        <taxon>Bacteria</taxon>
        <taxon>Pseudomonadati</taxon>
        <taxon>Myxococcota</taxon>
        <taxon>Polyangia</taxon>
        <taxon>Polyangiales</taxon>
        <taxon>Polyangiaceae</taxon>
        <taxon>Polyangium</taxon>
    </lineage>
</organism>
<dbReference type="Proteomes" id="UP000309215">
    <property type="component" value="Unassembled WGS sequence"/>
</dbReference>
<sequence>MGDAKNKETAQSEIPASLSNFLADASLTDGQRRRIALFRSVESAVCSRIEQICVTSGLDVVDVAVLVVDVSAHELFFQDEEPIGTCVLIGHRDKVHAFLRSALPPAEDAPFDPYEDLRTAAPARCVRVMIVDQESLTVMSYGTFVTVRLDAADMPEA</sequence>
<evidence type="ECO:0000313" key="1">
    <source>
        <dbReference type="EMBL" id="TKD06286.1"/>
    </source>
</evidence>
<accession>A0A4U1JAG2</accession>
<name>A0A4U1JAG2_9BACT</name>
<evidence type="ECO:0000313" key="2">
    <source>
        <dbReference type="Proteomes" id="UP000309215"/>
    </source>
</evidence>
<dbReference type="EMBL" id="SSMQ01000020">
    <property type="protein sequence ID" value="TKD06286.1"/>
    <property type="molecule type" value="Genomic_DNA"/>
</dbReference>
<gene>
    <name evidence="1" type="ORF">E8A74_20420</name>
</gene>
<reference evidence="1 2" key="1">
    <citation type="submission" date="2019-04" db="EMBL/GenBank/DDBJ databases">
        <authorList>
            <person name="Li Y."/>
            <person name="Wang J."/>
        </authorList>
    </citation>
    <scope>NUCLEOTIDE SEQUENCE [LARGE SCALE GENOMIC DNA]</scope>
    <source>
        <strain evidence="1 2">DSM 14668</strain>
    </source>
</reference>